<dbReference type="InterPro" id="IPR044855">
    <property type="entry name" value="CoA-Trfase_III_dom3_sf"/>
</dbReference>
<dbReference type="Pfam" id="PF02515">
    <property type="entry name" value="CoA_transf_3"/>
    <property type="match status" value="1"/>
</dbReference>
<evidence type="ECO:0000313" key="3">
    <source>
        <dbReference type="EMBL" id="OAS18109.1"/>
    </source>
</evidence>
<dbReference type="OrthoDB" id="9806585at2"/>
<dbReference type="PANTHER" id="PTHR48207">
    <property type="entry name" value="SUCCINATE--HYDROXYMETHYLGLUTARATE COA-TRANSFERASE"/>
    <property type="match status" value="1"/>
</dbReference>
<dbReference type="RefSeq" id="WP_048432991.1">
    <property type="nucleotide sequence ID" value="NZ_LWHQ01000064.1"/>
</dbReference>
<dbReference type="InterPro" id="IPR003673">
    <property type="entry name" value="CoA-Trfase_fam_III"/>
</dbReference>
<dbReference type="Gene3D" id="3.40.50.10540">
    <property type="entry name" value="Crotonobetainyl-coa:carnitine coa-transferase, domain 1"/>
    <property type="match status" value="1"/>
</dbReference>
<dbReference type="SUPFAM" id="SSF89796">
    <property type="entry name" value="CoA-transferase family III (CaiB/BaiF)"/>
    <property type="match status" value="1"/>
</dbReference>
<comment type="caution">
    <text evidence="3">The sequence shown here is derived from an EMBL/GenBank/DDBJ whole genome shotgun (WGS) entry which is preliminary data.</text>
</comment>
<organism evidence="3 4">
    <name type="scientific">Methylobacterium platani</name>
    <dbReference type="NCBI Taxonomy" id="427683"/>
    <lineage>
        <taxon>Bacteria</taxon>
        <taxon>Pseudomonadati</taxon>
        <taxon>Pseudomonadota</taxon>
        <taxon>Alphaproteobacteria</taxon>
        <taxon>Hyphomicrobiales</taxon>
        <taxon>Methylobacteriaceae</taxon>
        <taxon>Methylobacterium</taxon>
    </lineage>
</organism>
<accession>A0A179S1W0</accession>
<dbReference type="Gene3D" id="3.30.1540.10">
    <property type="entry name" value="formyl-coa transferase, domain 3"/>
    <property type="match status" value="1"/>
</dbReference>
<name>A0A179S1W0_9HYPH</name>
<gene>
    <name evidence="3" type="ORF">A5481_27000</name>
</gene>
<dbReference type="AlphaFoldDB" id="A0A179S1W0"/>
<dbReference type="Proteomes" id="UP000078316">
    <property type="component" value="Unassembled WGS sequence"/>
</dbReference>
<dbReference type="EMBL" id="LWHQ01000064">
    <property type="protein sequence ID" value="OAS18109.1"/>
    <property type="molecule type" value="Genomic_DNA"/>
</dbReference>
<feature type="region of interest" description="Disordered" evidence="2">
    <location>
        <begin position="347"/>
        <end position="396"/>
    </location>
</feature>
<protein>
    <submittedName>
        <fullName evidence="3">Carnitine dehydratase</fullName>
    </submittedName>
</protein>
<dbReference type="InterPro" id="IPR050483">
    <property type="entry name" value="CoA-transferase_III_domain"/>
</dbReference>
<dbReference type="InterPro" id="IPR023606">
    <property type="entry name" value="CoA-Trfase_III_dom_1_sf"/>
</dbReference>
<reference evidence="3 4" key="1">
    <citation type="submission" date="2016-04" db="EMBL/GenBank/DDBJ databases">
        <authorList>
            <person name="Evans L.H."/>
            <person name="Alamgir A."/>
            <person name="Owens N."/>
            <person name="Weber N.D."/>
            <person name="Virtaneva K."/>
            <person name="Barbian K."/>
            <person name="Babar A."/>
            <person name="Rosenke K."/>
        </authorList>
    </citation>
    <scope>NUCLEOTIDE SEQUENCE [LARGE SCALE GENOMIC DNA]</scope>
    <source>
        <strain evidence="3 4">PMB02</strain>
    </source>
</reference>
<sequence>MTPDLTESGTPAGALAGIRVIDLSRVLGGPYCTQILGDHGADVIKVEPPGGDETRGWGPPFRDGTASYFQGANRNKRAIVLDLAAEPGRDLLRALLADADVLVENFKPGTLERWGFPRAVLEAEFPRLVHCRISGFGADGPLGGLPGYDACAQAMAGLMSVNGEAGGAPTRVGLPVVDMATGLNAVIGIAFALYERERSGRGQFVDATLYDCAISLLHPHAANVFMNGRVPGRTGNAHPNIAPYETLPTAEGEIFLAIGNDRQFAGLVRLLGVPDLAQEPDFASNAARLANRERLRAALAERLRDHRAAVLAQTLLEAGIPAAAVSDVGAVLAHPHTRHRGMVVERDGYQGLGPPVKLSRTPASVRRPPPRLDEHAEEVLGPYRARRGGGDGSPEG</sequence>
<dbReference type="GO" id="GO:0008410">
    <property type="term" value="F:CoA-transferase activity"/>
    <property type="evidence" value="ECO:0007669"/>
    <property type="project" value="TreeGrafter"/>
</dbReference>
<evidence type="ECO:0000256" key="1">
    <source>
        <dbReference type="ARBA" id="ARBA00022679"/>
    </source>
</evidence>
<dbReference type="PANTHER" id="PTHR48207:SF3">
    <property type="entry name" value="SUCCINATE--HYDROXYMETHYLGLUTARATE COA-TRANSFERASE"/>
    <property type="match status" value="1"/>
</dbReference>
<evidence type="ECO:0000313" key="4">
    <source>
        <dbReference type="Proteomes" id="UP000078316"/>
    </source>
</evidence>
<evidence type="ECO:0000256" key="2">
    <source>
        <dbReference type="SAM" id="MobiDB-lite"/>
    </source>
</evidence>
<dbReference type="STRING" id="427683.A5481_27000"/>
<keyword evidence="1" id="KW-0808">Transferase</keyword>
<proteinExistence type="predicted"/>